<organism evidence="1 2">
    <name type="scientific">Catharanthus roseus</name>
    <name type="common">Madagascar periwinkle</name>
    <name type="synonym">Vinca rosea</name>
    <dbReference type="NCBI Taxonomy" id="4058"/>
    <lineage>
        <taxon>Eukaryota</taxon>
        <taxon>Viridiplantae</taxon>
        <taxon>Streptophyta</taxon>
        <taxon>Embryophyta</taxon>
        <taxon>Tracheophyta</taxon>
        <taxon>Spermatophyta</taxon>
        <taxon>Magnoliopsida</taxon>
        <taxon>eudicotyledons</taxon>
        <taxon>Gunneridae</taxon>
        <taxon>Pentapetalae</taxon>
        <taxon>asterids</taxon>
        <taxon>lamiids</taxon>
        <taxon>Gentianales</taxon>
        <taxon>Apocynaceae</taxon>
        <taxon>Rauvolfioideae</taxon>
        <taxon>Vinceae</taxon>
        <taxon>Catharanthinae</taxon>
        <taxon>Catharanthus</taxon>
    </lineage>
</organism>
<proteinExistence type="predicted"/>
<sequence>MAATGGQKHLHELLKEDQEPFQLNNYIADKKRCLNIPPPPTKTTSLQVKKRKPIVESNPSSKRSLCKQACFFAFHDSPDVTKSPLPDFLSPAVKSPIRAPKGTVFLHIPARTAALLVEAAMRIQKQQQSKTQIKNVGFGLFSSILKKLKDRNNRNTKSEIRDKEITKSSPRKTASVTRMEEENMGFSSCSCNNSRLSSAGWSESNEAEENVETSTSSFRSEYSEELHYISRAHQNGAFSPYHKRCNSSPVSPFIFSLPGSPSSGRRTPIFLSPAASPSRRKVEDKENYEAKGLGKIQAEEDDEKEQCSPVSVLDPPFDNIEEEEVSGQESSGDEEEEDYDDNVECSSFAIVQKAKEQLLYKLRRFEKLAELDPIELEKRMMEQLEEEDEDEEDEQQKEDKEFIPLYKTCNLDSFVNEVFSKSDILSRRKVPADMKKLVSDLISEENNEIKSLDSSSEIVLGRVCRKLDSWKEVESNTIDMMVELDFRSEFDQWKRFQEQRDETAVEIELEIFSLLVEELTEELK</sequence>
<protein>
    <submittedName>
        <fullName evidence="1">Uncharacterized protein</fullName>
    </submittedName>
</protein>
<name>A0ACC0AXF8_CATRO</name>
<accession>A0ACC0AXF8</accession>
<gene>
    <name evidence="1" type="ORF">M9H77_24137</name>
</gene>
<evidence type="ECO:0000313" key="2">
    <source>
        <dbReference type="Proteomes" id="UP001060085"/>
    </source>
</evidence>
<dbReference type="Proteomes" id="UP001060085">
    <property type="component" value="Linkage Group LG05"/>
</dbReference>
<keyword evidence="2" id="KW-1185">Reference proteome</keyword>
<dbReference type="EMBL" id="CM044705">
    <property type="protein sequence ID" value="KAI5664814.1"/>
    <property type="molecule type" value="Genomic_DNA"/>
</dbReference>
<evidence type="ECO:0000313" key="1">
    <source>
        <dbReference type="EMBL" id="KAI5664814.1"/>
    </source>
</evidence>
<comment type="caution">
    <text evidence="1">The sequence shown here is derived from an EMBL/GenBank/DDBJ whole genome shotgun (WGS) entry which is preliminary data.</text>
</comment>
<reference evidence="2" key="1">
    <citation type="journal article" date="2023" name="Nat. Plants">
        <title>Single-cell RNA sequencing provides a high-resolution roadmap for understanding the multicellular compartmentation of specialized metabolism.</title>
        <authorList>
            <person name="Sun S."/>
            <person name="Shen X."/>
            <person name="Li Y."/>
            <person name="Li Y."/>
            <person name="Wang S."/>
            <person name="Li R."/>
            <person name="Zhang H."/>
            <person name="Shen G."/>
            <person name="Guo B."/>
            <person name="Wei J."/>
            <person name="Xu J."/>
            <person name="St-Pierre B."/>
            <person name="Chen S."/>
            <person name="Sun C."/>
        </authorList>
    </citation>
    <scope>NUCLEOTIDE SEQUENCE [LARGE SCALE GENOMIC DNA]</scope>
</reference>